<proteinExistence type="predicted"/>
<sequence length="124" mass="13774">MDSKELEELSGCSSIPVFTINPVITISTLQASMLDQCITNAEGIAFRLASCKGSSGSMQPYVKKVERPFFGPVPRKLKTGSFFILFRKPGSPYLIKQRTQRKEEKAVVVVVEVLVALVQVRHMN</sequence>
<gene>
    <name evidence="1" type="ORF">NBR_LOCUS16313</name>
</gene>
<reference evidence="1 2" key="2">
    <citation type="submission" date="2018-11" db="EMBL/GenBank/DDBJ databases">
        <authorList>
            <consortium name="Pathogen Informatics"/>
        </authorList>
    </citation>
    <scope>NUCLEOTIDE SEQUENCE [LARGE SCALE GENOMIC DNA]</scope>
</reference>
<evidence type="ECO:0000313" key="3">
    <source>
        <dbReference type="WBParaSite" id="NBR_0001631201-mRNA-1"/>
    </source>
</evidence>
<organism evidence="3">
    <name type="scientific">Nippostrongylus brasiliensis</name>
    <name type="common">Rat hookworm</name>
    <dbReference type="NCBI Taxonomy" id="27835"/>
    <lineage>
        <taxon>Eukaryota</taxon>
        <taxon>Metazoa</taxon>
        <taxon>Ecdysozoa</taxon>
        <taxon>Nematoda</taxon>
        <taxon>Chromadorea</taxon>
        <taxon>Rhabditida</taxon>
        <taxon>Rhabditina</taxon>
        <taxon>Rhabditomorpha</taxon>
        <taxon>Strongyloidea</taxon>
        <taxon>Heligmosomidae</taxon>
        <taxon>Nippostrongylus</taxon>
    </lineage>
</organism>
<evidence type="ECO:0000313" key="2">
    <source>
        <dbReference type="Proteomes" id="UP000271162"/>
    </source>
</evidence>
<evidence type="ECO:0000313" key="1">
    <source>
        <dbReference type="EMBL" id="VDL79908.1"/>
    </source>
</evidence>
<dbReference type="Proteomes" id="UP000271162">
    <property type="component" value="Unassembled WGS sequence"/>
</dbReference>
<dbReference type="WBParaSite" id="NBR_0001631201-mRNA-1">
    <property type="protein sequence ID" value="NBR_0001631201-mRNA-1"/>
    <property type="gene ID" value="NBR_0001631201"/>
</dbReference>
<name>A0A0N4YHH4_NIPBR</name>
<keyword evidence="2" id="KW-1185">Reference proteome</keyword>
<dbReference type="EMBL" id="UYSL01022144">
    <property type="protein sequence ID" value="VDL79908.1"/>
    <property type="molecule type" value="Genomic_DNA"/>
</dbReference>
<accession>A0A0N4YHH4</accession>
<reference evidence="3" key="1">
    <citation type="submission" date="2017-02" db="UniProtKB">
        <authorList>
            <consortium name="WormBaseParasite"/>
        </authorList>
    </citation>
    <scope>IDENTIFICATION</scope>
</reference>
<protein>
    <submittedName>
        <fullName evidence="3">Detected protein of confused Function</fullName>
    </submittedName>
</protein>
<dbReference type="AlphaFoldDB" id="A0A0N4YHH4"/>